<dbReference type="AlphaFoldDB" id="D7SGS4"/>
<evidence type="ECO:0000313" key="11">
    <source>
        <dbReference type="EMBL" id="ACD02444.1"/>
    </source>
</evidence>
<comment type="subcellular location">
    <subcellularLocation>
        <location evidence="2">Membrane</location>
        <topology evidence="2">Multi-pass membrane protein</topology>
    </subcellularLocation>
</comment>
<sequence>MYLVMMLNSFFFFLILFMLLLLFFFYMNNIIIILNFNEMYLYSNINFVFLIDFYCLMFMLTVLVVVFNVLNFMNIYMKKNYNFYIFFLFTFLFIMSMIMLILSMNILVMIFGWELLGLSSFFLIFFYNNNDSWKSAIKTFLNNKFGDCMIIISMLNFMLMNNFMEINWLFFFSLMTKSAQYPFMAWLPMAMSAPTPISAMVHSSTLVTAGLYILFRYFNFFFFFFNSFFFLNFCLMSMFFSSLKAMVEKDIKKMIALSTLSQIGLMMFMILLNMKFLTFFYLCNHAFFKSLMFINMGMKMMKNFSNQFNFNMNNLNLDLIYNISFMISCFNLMNIAFFSSFFIKEMMVNMMNFNMNNMYMYIFFFMSSFFTMQYALKLILYGYKLNFKIKFYINFFVKKSNFSFLLMNLISLFYMKMMYNFFLFEIKHSLIIINIYLFMLMMNFYFLNFSNKFISMLMYLNIMIYIKPMYFMKMDILMIEMWMENLTLNFFSKLKSFNFFNINFKTLLIMMLYIMLI</sequence>
<evidence type="ECO:0000256" key="2">
    <source>
        <dbReference type="ARBA" id="ARBA00004141"/>
    </source>
</evidence>
<dbReference type="GO" id="GO:0008137">
    <property type="term" value="F:NADH dehydrogenase (ubiquinone) activity"/>
    <property type="evidence" value="ECO:0007669"/>
    <property type="project" value="UniProtKB-EC"/>
</dbReference>
<feature type="transmembrane region" description="Helical" evidence="9">
    <location>
        <begin position="402"/>
        <end position="422"/>
    </location>
</feature>
<evidence type="ECO:0000256" key="7">
    <source>
        <dbReference type="ARBA" id="ARBA00031027"/>
    </source>
</evidence>
<dbReference type="GO" id="GO:0016020">
    <property type="term" value="C:membrane"/>
    <property type="evidence" value="ECO:0007669"/>
    <property type="project" value="UniProtKB-SubCell"/>
</dbReference>
<gene>
    <name evidence="11" type="primary">NAD5</name>
</gene>
<feature type="transmembrane region" description="Helical" evidence="9">
    <location>
        <begin position="199"/>
        <end position="215"/>
    </location>
</feature>
<geneLocation type="mitochondrion" evidence="11"/>
<feature type="transmembrane region" description="Helical" evidence="9">
    <location>
        <begin position="358"/>
        <end position="381"/>
    </location>
</feature>
<feature type="transmembrane region" description="Helical" evidence="9">
    <location>
        <begin position="499"/>
        <end position="516"/>
    </location>
</feature>
<evidence type="ECO:0000259" key="10">
    <source>
        <dbReference type="Pfam" id="PF00361"/>
    </source>
</evidence>
<dbReference type="GO" id="GO:0015990">
    <property type="term" value="P:electron transport coupled proton transport"/>
    <property type="evidence" value="ECO:0007669"/>
    <property type="project" value="TreeGrafter"/>
</dbReference>
<keyword evidence="5 9" id="KW-1133">Transmembrane helix</keyword>
<feature type="transmembrane region" description="Helical" evidence="9">
    <location>
        <begin position="7"/>
        <end position="27"/>
    </location>
</feature>
<evidence type="ECO:0000256" key="9">
    <source>
        <dbReference type="SAM" id="Phobius"/>
    </source>
</evidence>
<feature type="transmembrane region" description="Helical" evidence="9">
    <location>
        <begin position="140"/>
        <end position="160"/>
    </location>
</feature>
<evidence type="ECO:0000256" key="1">
    <source>
        <dbReference type="ARBA" id="ARBA00003257"/>
    </source>
</evidence>
<keyword evidence="4 9" id="KW-0812">Transmembrane</keyword>
<dbReference type="PANTHER" id="PTHR42829:SF2">
    <property type="entry name" value="NADH-UBIQUINONE OXIDOREDUCTASE CHAIN 5"/>
    <property type="match status" value="1"/>
</dbReference>
<feature type="transmembrane region" description="Helical" evidence="9">
    <location>
        <begin position="459"/>
        <end position="479"/>
    </location>
</feature>
<dbReference type="EMBL" id="EU682403">
    <property type="protein sequence ID" value="ACD02444.1"/>
    <property type="molecule type" value="Genomic_DNA"/>
</dbReference>
<dbReference type="GO" id="GO:0042773">
    <property type="term" value="P:ATP synthesis coupled electron transport"/>
    <property type="evidence" value="ECO:0007669"/>
    <property type="project" value="InterPro"/>
</dbReference>
<feature type="transmembrane region" description="Helical" evidence="9">
    <location>
        <begin position="428"/>
        <end position="447"/>
    </location>
</feature>
<dbReference type="EC" id="7.1.1.2" evidence="3"/>
<evidence type="ECO:0000256" key="4">
    <source>
        <dbReference type="ARBA" id="ARBA00022692"/>
    </source>
</evidence>
<dbReference type="GO" id="GO:0003954">
    <property type="term" value="F:NADH dehydrogenase activity"/>
    <property type="evidence" value="ECO:0007669"/>
    <property type="project" value="TreeGrafter"/>
</dbReference>
<evidence type="ECO:0000256" key="6">
    <source>
        <dbReference type="ARBA" id="ARBA00023136"/>
    </source>
</evidence>
<feature type="transmembrane region" description="Helical" evidence="9">
    <location>
        <begin position="319"/>
        <end position="343"/>
    </location>
</feature>
<evidence type="ECO:0000256" key="5">
    <source>
        <dbReference type="ARBA" id="ARBA00022989"/>
    </source>
</evidence>
<reference evidence="11" key="1">
    <citation type="submission" date="2008-04" db="EMBL/GenBank/DDBJ databases">
        <title>The complete sequence of the mitochondrial genome of Panonychus ulmi.</title>
        <authorList>
            <person name="Van Leeuwen T."/>
            <person name="Vanholme B."/>
            <person name="Tirry L."/>
        </authorList>
    </citation>
    <scope>NUCLEOTIDE SEQUENCE</scope>
</reference>
<evidence type="ECO:0000256" key="8">
    <source>
        <dbReference type="ARBA" id="ARBA00049551"/>
    </source>
</evidence>
<comment type="function">
    <text evidence="1">Core subunit of the mitochondrial membrane respiratory chain NADH dehydrogenase (Complex I) that is believed to belong to the minimal assembly required for catalysis. Complex I functions in the transfer of electrons from NADH to the respiratory chain. The immediate electron acceptor for the enzyme is believed to be ubiquinone.</text>
</comment>
<feature type="transmembrane region" description="Helical" evidence="9">
    <location>
        <begin position="221"/>
        <end position="243"/>
    </location>
</feature>
<feature type="transmembrane region" description="Helical" evidence="9">
    <location>
        <begin position="47"/>
        <end position="70"/>
    </location>
</feature>
<keyword evidence="6 9" id="KW-0472">Membrane</keyword>
<dbReference type="PRINTS" id="PR01434">
    <property type="entry name" value="NADHDHGNASE5"/>
</dbReference>
<feature type="transmembrane region" description="Helical" evidence="9">
    <location>
        <begin position="255"/>
        <end position="272"/>
    </location>
</feature>
<evidence type="ECO:0000256" key="3">
    <source>
        <dbReference type="ARBA" id="ARBA00012944"/>
    </source>
</evidence>
<accession>D7SGS4</accession>
<feature type="domain" description="NADH:quinone oxidoreductase/Mrp antiporter transmembrane" evidence="10">
    <location>
        <begin position="103"/>
        <end position="371"/>
    </location>
</feature>
<name>D7SGS4_PANUL</name>
<feature type="transmembrane region" description="Helical" evidence="9">
    <location>
        <begin position="82"/>
        <end position="102"/>
    </location>
</feature>
<proteinExistence type="predicted"/>
<feature type="transmembrane region" description="Helical" evidence="9">
    <location>
        <begin position="108"/>
        <end position="128"/>
    </location>
</feature>
<protein>
    <recommendedName>
        <fullName evidence="3">NADH:ubiquinone reductase (H(+)-translocating)</fullName>
        <ecNumber evidence="3">7.1.1.2</ecNumber>
    </recommendedName>
    <alternativeName>
        <fullName evidence="7">NADH dehydrogenase subunit 5</fullName>
    </alternativeName>
</protein>
<dbReference type="Pfam" id="PF00361">
    <property type="entry name" value="Proton_antipo_M"/>
    <property type="match status" value="1"/>
</dbReference>
<dbReference type="InterPro" id="IPR003945">
    <property type="entry name" value="NU5C-like"/>
</dbReference>
<dbReference type="InterPro" id="IPR001750">
    <property type="entry name" value="ND/Mrp_TM"/>
</dbReference>
<keyword evidence="11" id="KW-0496">Mitochondrion</keyword>
<organism evidence="11">
    <name type="scientific">Panonychus ulmi</name>
    <name type="common">European red mite</name>
    <name type="synonym">Tetranychus ulmi</name>
    <dbReference type="NCBI Taxonomy" id="50024"/>
    <lineage>
        <taxon>Eukaryota</taxon>
        <taxon>Metazoa</taxon>
        <taxon>Ecdysozoa</taxon>
        <taxon>Arthropoda</taxon>
        <taxon>Chelicerata</taxon>
        <taxon>Arachnida</taxon>
        <taxon>Acari</taxon>
        <taxon>Acariformes</taxon>
        <taxon>Trombidiformes</taxon>
        <taxon>Prostigmata</taxon>
        <taxon>Eleutherengona</taxon>
        <taxon>Raphignathae</taxon>
        <taxon>Tetranychoidea</taxon>
        <taxon>Tetranychidae</taxon>
        <taxon>Panonychus</taxon>
    </lineage>
</organism>
<comment type="catalytic activity">
    <reaction evidence="8">
        <text>a ubiquinone + NADH + 5 H(+)(in) = a ubiquinol + NAD(+) + 4 H(+)(out)</text>
        <dbReference type="Rhea" id="RHEA:29091"/>
        <dbReference type="Rhea" id="RHEA-COMP:9565"/>
        <dbReference type="Rhea" id="RHEA-COMP:9566"/>
        <dbReference type="ChEBI" id="CHEBI:15378"/>
        <dbReference type="ChEBI" id="CHEBI:16389"/>
        <dbReference type="ChEBI" id="CHEBI:17976"/>
        <dbReference type="ChEBI" id="CHEBI:57540"/>
        <dbReference type="ChEBI" id="CHEBI:57945"/>
        <dbReference type="EC" id="7.1.1.2"/>
    </reaction>
</comment>
<dbReference type="PANTHER" id="PTHR42829">
    <property type="entry name" value="NADH-UBIQUINONE OXIDOREDUCTASE CHAIN 5"/>
    <property type="match status" value="1"/>
</dbReference>